<organism evidence="1">
    <name type="scientific">marine sediment metagenome</name>
    <dbReference type="NCBI Taxonomy" id="412755"/>
    <lineage>
        <taxon>unclassified sequences</taxon>
        <taxon>metagenomes</taxon>
        <taxon>ecological metagenomes</taxon>
    </lineage>
</organism>
<protein>
    <recommendedName>
        <fullName evidence="2">Phage ABA sandwich domain-containing protein</fullName>
    </recommendedName>
</protein>
<comment type="caution">
    <text evidence="1">The sequence shown here is derived from an EMBL/GenBank/DDBJ whole genome shotgun (WGS) entry which is preliminary data.</text>
</comment>
<accession>X0VMR0</accession>
<dbReference type="EMBL" id="BARS01021124">
    <property type="protein sequence ID" value="GAG13768.1"/>
    <property type="molecule type" value="Genomic_DNA"/>
</dbReference>
<reference evidence="1" key="1">
    <citation type="journal article" date="2014" name="Front. Microbiol.">
        <title>High frequency of phylogenetically diverse reductive dehalogenase-homologous genes in deep subseafloor sedimentary metagenomes.</title>
        <authorList>
            <person name="Kawai M."/>
            <person name="Futagami T."/>
            <person name="Toyoda A."/>
            <person name="Takaki Y."/>
            <person name="Nishi S."/>
            <person name="Hori S."/>
            <person name="Arai W."/>
            <person name="Tsubouchi T."/>
            <person name="Morono Y."/>
            <person name="Uchiyama I."/>
            <person name="Ito T."/>
            <person name="Fujiyama A."/>
            <person name="Inagaki F."/>
            <person name="Takami H."/>
        </authorList>
    </citation>
    <scope>NUCLEOTIDE SEQUENCE</scope>
    <source>
        <strain evidence="1">Expedition CK06-06</strain>
    </source>
</reference>
<name>X0VMR0_9ZZZZ</name>
<gene>
    <name evidence="1" type="ORF">S01H1_33978</name>
</gene>
<evidence type="ECO:0000313" key="1">
    <source>
        <dbReference type="EMBL" id="GAG13768.1"/>
    </source>
</evidence>
<proteinExistence type="predicted"/>
<evidence type="ECO:0008006" key="2">
    <source>
        <dbReference type="Google" id="ProtNLM"/>
    </source>
</evidence>
<dbReference type="AlphaFoldDB" id="X0VMR0"/>
<sequence>MKQLNITLKVIELAKEIAEKWRMEIYEGCWYQYTSLGPLDDKEETCLLLHSDREPTSVQKQLDAPKNDIFRGSYIPIPSISDCERKFTQLGWTIYRTIQHEQAIDHHELGDMWQVVVRRRWDENKKDWIEMMASTHHEALLSALLEVLKEVK</sequence>